<dbReference type="AlphaFoldDB" id="A0A5U6BUE0"/>
<sequence length="273" mass="31234">MKTELNTVPKAFCDDNMRTISCYKSMVFNSAMTEGAIITRLVELDVQKDNKENLEKFINYTGYNIPFVDISDDEIKAMIEKMADFGERVQALQTEHEKEMEAMNNDACKVIRDNDDYDDALGGVKGILIKRHQARSAFFNSVNLKRKVMASFGLIFGVIERLGKTAEEYGDNDEAICALPFDDKLISNVPSHQYQPLKASYDIYNDYYQAISSVVACFDKYADDEKKFNIVKTYYGTGGETLRNSLTIDEFIKKSQEVDERQNELNRLMNIRA</sequence>
<gene>
    <name evidence="1" type="ORF">CNP70_15460</name>
</gene>
<reference evidence="1" key="1">
    <citation type="submission" date="2018-07" db="EMBL/GenBank/DDBJ databases">
        <authorList>
            <consortium name="PulseNet: The National Subtyping Network for Foodborne Disease Surveillance"/>
            <person name="Tarr C.L."/>
            <person name="Trees E."/>
            <person name="Katz L.S."/>
            <person name="Carleton-Romer H.A."/>
            <person name="Stroika S."/>
            <person name="Kucerova Z."/>
            <person name="Roache K.F."/>
            <person name="Sabol A.L."/>
            <person name="Besser J."/>
            <person name="Gerner-Smidt P."/>
        </authorList>
    </citation>
    <scope>NUCLEOTIDE SEQUENCE</scope>
    <source>
        <strain evidence="1">PNUSAS023047</strain>
    </source>
</reference>
<protein>
    <submittedName>
        <fullName evidence="1">Uncharacterized protein</fullName>
    </submittedName>
</protein>
<proteinExistence type="predicted"/>
<dbReference type="EMBL" id="AAGZJS010000016">
    <property type="protein sequence ID" value="EBT6290892.1"/>
    <property type="molecule type" value="Genomic_DNA"/>
</dbReference>
<evidence type="ECO:0000313" key="1">
    <source>
        <dbReference type="EMBL" id="EBT6290892.1"/>
    </source>
</evidence>
<organism evidence="1">
    <name type="scientific">Salmonella enterica</name>
    <name type="common">Salmonella choleraesuis</name>
    <dbReference type="NCBI Taxonomy" id="28901"/>
    <lineage>
        <taxon>Bacteria</taxon>
        <taxon>Pseudomonadati</taxon>
        <taxon>Pseudomonadota</taxon>
        <taxon>Gammaproteobacteria</taxon>
        <taxon>Enterobacterales</taxon>
        <taxon>Enterobacteriaceae</taxon>
        <taxon>Salmonella</taxon>
    </lineage>
</organism>
<accession>A0A5U6BUE0</accession>
<comment type="caution">
    <text evidence="1">The sequence shown here is derived from an EMBL/GenBank/DDBJ whole genome shotgun (WGS) entry which is preliminary data.</text>
</comment>
<name>A0A5U6BUE0_SALER</name>